<dbReference type="EMBL" id="CP058611">
    <property type="protein sequence ID" value="QLG74971.1"/>
    <property type="molecule type" value="Genomic_DNA"/>
</dbReference>
<dbReference type="PANTHER" id="PTHR45890:SF1">
    <property type="entry name" value="AARF DOMAIN CONTAINING KINASE 2"/>
    <property type="match status" value="1"/>
</dbReference>
<evidence type="ECO:0000313" key="4">
    <source>
        <dbReference type="Proteomes" id="UP000509704"/>
    </source>
</evidence>
<dbReference type="OrthoDB" id="1290869at2759"/>
<comment type="similarity">
    <text evidence="1">Belongs to the protein kinase superfamily. ADCK protein kinase family.</text>
</comment>
<accession>A0A7H9B897</accession>
<dbReference type="InterPro" id="IPR011009">
    <property type="entry name" value="Kinase-like_dom_sf"/>
</dbReference>
<dbReference type="GeneID" id="59238774"/>
<evidence type="ECO:0000259" key="2">
    <source>
        <dbReference type="Pfam" id="PF03109"/>
    </source>
</evidence>
<feature type="domain" description="ABC1 atypical kinase-like" evidence="2">
    <location>
        <begin position="215"/>
        <end position="505"/>
    </location>
</feature>
<dbReference type="RefSeq" id="XP_037146696.1">
    <property type="nucleotide sequence ID" value="XM_037290801.1"/>
</dbReference>
<dbReference type="InterPro" id="IPR052402">
    <property type="entry name" value="ADCK_kinase"/>
</dbReference>
<dbReference type="GO" id="GO:0005739">
    <property type="term" value="C:mitochondrion"/>
    <property type="evidence" value="ECO:0007669"/>
    <property type="project" value="TreeGrafter"/>
</dbReference>
<dbReference type="CDD" id="cd13971">
    <property type="entry name" value="ADCK2-like"/>
    <property type="match status" value="1"/>
</dbReference>
<dbReference type="PANTHER" id="PTHR45890">
    <property type="entry name" value="AARF DOMAIN CONTAINING KINASE 2 (PREDICTED)"/>
    <property type="match status" value="1"/>
</dbReference>
<dbReference type="Pfam" id="PF03109">
    <property type="entry name" value="ABC1"/>
    <property type="match status" value="1"/>
</dbReference>
<dbReference type="SUPFAM" id="SSF56112">
    <property type="entry name" value="Protein kinase-like (PK-like)"/>
    <property type="match status" value="1"/>
</dbReference>
<proteinExistence type="inferred from homology"/>
<dbReference type="Proteomes" id="UP000509704">
    <property type="component" value="Chromosome 8"/>
</dbReference>
<sequence>MLLRYSLNNSWRFFQRTGQSFRGSSVRKMLIPTSCIIYLTQQHRRRYSLLNETVEPSPYGDTFEMGLYLTSQRELQQNIEEARQRKLKKSHNILSYCSRKIWYIIKDELLEPIFTLLRFLELSVIFIPVLMVYPISFFGRHHRSNNDEFASETAGSLLWYKILRKALEIGGPSFIKLGQWAGSRTDIFSKGLCQELGQLHSNGKAHSLQYTKDKICESLGDEFKFDDIFEEFRETPLGVGAIAQVYVGKLSDEFLKRKQIKSQIGDNGKRWCAVKVIHPHASKKVNRDLRIMSFFANTIDMIPTMVWLSLPSEVENFSILMRLQLDLRIECLNLGRFNENFKGSLQVKFPKGFPDFSSRDVLFEEYIHGFSMEQFLRAKDDLKNVELCQSVSGPFIDSFLKMLILDDFVHADLHPGNVMIRFVKTNRYDTKITSTEEETFKIVDSLNKKFKNNDPTFIDELREDLTDFEPQICFIDAGLITELNKKNRTNFIALFNALARFDGYRAGELMIERSKTPETAIDKEMFAFKVEKLVNKVKKRTFTLGTVSIGDLLDQMLSMVRSHHVRMEGDFVSVVVAILLLEGIGRQLDPDLDLFASSLPILREFGMQREATSLLNDTSTFSMLKVWIGLELRSLMSSSVRSIFELIKSDQLCPNY</sequence>
<dbReference type="AlphaFoldDB" id="A0A7H9B897"/>
<dbReference type="KEGG" id="zmk:HG535_0H02980"/>
<evidence type="ECO:0000256" key="1">
    <source>
        <dbReference type="ARBA" id="ARBA00009670"/>
    </source>
</evidence>
<name>A0A7H9B897_ZYGMR</name>
<organism evidence="3 4">
    <name type="scientific">Zygotorulaspora mrakii</name>
    <name type="common">Zygosaccharomyces mrakii</name>
    <dbReference type="NCBI Taxonomy" id="42260"/>
    <lineage>
        <taxon>Eukaryota</taxon>
        <taxon>Fungi</taxon>
        <taxon>Dikarya</taxon>
        <taxon>Ascomycota</taxon>
        <taxon>Saccharomycotina</taxon>
        <taxon>Saccharomycetes</taxon>
        <taxon>Saccharomycetales</taxon>
        <taxon>Saccharomycetaceae</taxon>
        <taxon>Zygotorulaspora</taxon>
    </lineage>
</organism>
<keyword evidence="4" id="KW-1185">Reference proteome</keyword>
<protein>
    <recommendedName>
        <fullName evidence="2">ABC1 atypical kinase-like domain-containing protein</fullName>
    </recommendedName>
</protein>
<reference evidence="3 4" key="1">
    <citation type="submission" date="2020-07" db="EMBL/GenBank/DDBJ databases">
        <title>The yeast mating-type switching endonuclease HO is a domesticated member of an unorthodox homing genetic element family.</title>
        <authorList>
            <person name="Coughlan A.Y."/>
            <person name="Lombardi L."/>
            <person name="Braun-Galleani S."/>
            <person name="Martos A.R."/>
            <person name="Galeote V."/>
            <person name="Bigey F."/>
            <person name="Dequin S."/>
            <person name="Byrne K.P."/>
            <person name="Wolfe K.H."/>
        </authorList>
    </citation>
    <scope>NUCLEOTIDE SEQUENCE [LARGE SCALE GENOMIC DNA]</scope>
    <source>
        <strain evidence="3 4">NRRL Y-6702</strain>
    </source>
</reference>
<dbReference type="InterPro" id="IPR004147">
    <property type="entry name" value="ABC1_dom"/>
</dbReference>
<gene>
    <name evidence="3" type="ORF">HG535_0H02980</name>
</gene>
<dbReference type="InterPro" id="IPR044095">
    <property type="entry name" value="ADCK2_dom"/>
</dbReference>
<evidence type="ECO:0000313" key="3">
    <source>
        <dbReference type="EMBL" id="QLG74971.1"/>
    </source>
</evidence>